<evidence type="ECO:0008006" key="4">
    <source>
        <dbReference type="Google" id="ProtNLM"/>
    </source>
</evidence>
<dbReference type="RefSeq" id="WP_345539385.1">
    <property type="nucleotide sequence ID" value="NZ_BAABGJ010000057.1"/>
</dbReference>
<dbReference type="InterPro" id="IPR009337">
    <property type="entry name" value="DUF995"/>
</dbReference>
<protein>
    <recommendedName>
        <fullName evidence="4">DUF995 domain-containing protein</fullName>
    </recommendedName>
</protein>
<reference evidence="3" key="1">
    <citation type="journal article" date="2019" name="Int. J. Syst. Evol. Microbiol.">
        <title>The Global Catalogue of Microorganisms (GCM) 10K type strain sequencing project: providing services to taxonomists for standard genome sequencing and annotation.</title>
        <authorList>
            <consortium name="The Broad Institute Genomics Platform"/>
            <consortium name="The Broad Institute Genome Sequencing Center for Infectious Disease"/>
            <person name="Wu L."/>
            <person name="Ma J."/>
        </authorList>
    </citation>
    <scope>NUCLEOTIDE SEQUENCE [LARGE SCALE GENOMIC DNA]</scope>
    <source>
        <strain evidence="3">JCM 17804</strain>
    </source>
</reference>
<organism evidence="2 3">
    <name type="scientific">Variovorax defluvii</name>
    <dbReference type="NCBI Taxonomy" id="913761"/>
    <lineage>
        <taxon>Bacteria</taxon>
        <taxon>Pseudomonadati</taxon>
        <taxon>Pseudomonadota</taxon>
        <taxon>Betaproteobacteria</taxon>
        <taxon>Burkholderiales</taxon>
        <taxon>Comamonadaceae</taxon>
        <taxon>Variovorax</taxon>
    </lineage>
</organism>
<keyword evidence="3" id="KW-1185">Reference proteome</keyword>
<name>A0ABP8HZM1_9BURK</name>
<sequence>MRLSRRWIPLLPVLLGLALPAAHAQDMVLRDLESKSPRKLSKDEAIALLTGARMSRTSGRGNVHHWSNDAGGSFVVSSDNRGAGAVGASGRPTTAPGKWHISDDGRYCIFIEWRGVPTEEWCRFILQTTDGYYAVRSDSVGTERVYKLEISK</sequence>
<comment type="caution">
    <text evidence="2">The sequence shown here is derived from an EMBL/GenBank/DDBJ whole genome shotgun (WGS) entry which is preliminary data.</text>
</comment>
<feature type="signal peptide" evidence="1">
    <location>
        <begin position="1"/>
        <end position="24"/>
    </location>
</feature>
<evidence type="ECO:0000256" key="1">
    <source>
        <dbReference type="SAM" id="SignalP"/>
    </source>
</evidence>
<feature type="chain" id="PRO_5046534862" description="DUF995 domain-containing protein" evidence="1">
    <location>
        <begin position="25"/>
        <end position="152"/>
    </location>
</feature>
<dbReference type="Proteomes" id="UP001500975">
    <property type="component" value="Unassembled WGS sequence"/>
</dbReference>
<keyword evidence="1" id="KW-0732">Signal</keyword>
<proteinExistence type="predicted"/>
<accession>A0ABP8HZM1</accession>
<evidence type="ECO:0000313" key="2">
    <source>
        <dbReference type="EMBL" id="GAA4348321.1"/>
    </source>
</evidence>
<dbReference type="Pfam" id="PF06191">
    <property type="entry name" value="DUF995"/>
    <property type="match status" value="1"/>
</dbReference>
<evidence type="ECO:0000313" key="3">
    <source>
        <dbReference type="Proteomes" id="UP001500975"/>
    </source>
</evidence>
<gene>
    <name evidence="2" type="ORF">GCM10023165_34020</name>
</gene>
<dbReference type="EMBL" id="BAABGJ010000057">
    <property type="protein sequence ID" value="GAA4348321.1"/>
    <property type="molecule type" value="Genomic_DNA"/>
</dbReference>